<sequence length="306" mass="31078">MKWSALVSISAFTTFPVIYALADGAEEECWRGPAMKLGALEFFETPEDAAACPEAHIYFLGQQSEVLLSRHVNITNSSDACDSNMLQAISLPADLAGTYAKVTFLCGNVDGPSCQMIRLLPPDGSQSAAPLSLAMARTCLDSSTATAAYPSSGATSTTGGPWDGTPSTAVTSLPTSGTEDASAFPIPSVETQPPSSYFSTGAETEGSGITGPETEGSGIPSSLLGSDLESVQATSTTANASLDPSETNVDPTTLVENTGGATGSVPFDVPSEVPSDASSGPPDATTLITSTVAGITNAPRCTCEPS</sequence>
<feature type="compositionally biased region" description="Polar residues" evidence="1">
    <location>
        <begin position="152"/>
        <end position="179"/>
    </location>
</feature>
<evidence type="ECO:0000256" key="1">
    <source>
        <dbReference type="SAM" id="MobiDB-lite"/>
    </source>
</evidence>
<evidence type="ECO:0000256" key="2">
    <source>
        <dbReference type="SAM" id="SignalP"/>
    </source>
</evidence>
<dbReference type="GeneID" id="87951951"/>
<dbReference type="Proteomes" id="UP001322277">
    <property type="component" value="Chromosome 11"/>
</dbReference>
<organism evidence="3 4">
    <name type="scientific">Colletotrichum destructivum</name>
    <dbReference type="NCBI Taxonomy" id="34406"/>
    <lineage>
        <taxon>Eukaryota</taxon>
        <taxon>Fungi</taxon>
        <taxon>Dikarya</taxon>
        <taxon>Ascomycota</taxon>
        <taxon>Pezizomycotina</taxon>
        <taxon>Sordariomycetes</taxon>
        <taxon>Hypocreomycetidae</taxon>
        <taxon>Glomerellales</taxon>
        <taxon>Glomerellaceae</taxon>
        <taxon>Colletotrichum</taxon>
        <taxon>Colletotrichum destructivum species complex</taxon>
    </lineage>
</organism>
<feature type="chain" id="PRO_5043993863" evidence="2">
    <location>
        <begin position="21"/>
        <end position="306"/>
    </location>
</feature>
<evidence type="ECO:0000313" key="4">
    <source>
        <dbReference type="Proteomes" id="UP001322277"/>
    </source>
</evidence>
<dbReference type="RefSeq" id="XP_062787658.1">
    <property type="nucleotide sequence ID" value="XM_062931607.1"/>
</dbReference>
<protein>
    <submittedName>
        <fullName evidence="3">Uncharacterized protein</fullName>
    </submittedName>
</protein>
<feature type="compositionally biased region" description="Polar residues" evidence="1">
    <location>
        <begin position="189"/>
        <end position="202"/>
    </location>
</feature>
<gene>
    <name evidence="3" type="ORF">CDEST_15451</name>
</gene>
<feature type="compositionally biased region" description="Polar residues" evidence="1">
    <location>
        <begin position="219"/>
        <end position="256"/>
    </location>
</feature>
<keyword evidence="4" id="KW-1185">Reference proteome</keyword>
<feature type="signal peptide" evidence="2">
    <location>
        <begin position="1"/>
        <end position="20"/>
    </location>
</feature>
<dbReference type="KEGG" id="cdet:87951951"/>
<dbReference type="EMBL" id="CP137315">
    <property type="protein sequence ID" value="WQF90437.1"/>
    <property type="molecule type" value="Genomic_DNA"/>
</dbReference>
<accession>A0AAX4J570</accession>
<reference evidence="4" key="1">
    <citation type="journal article" date="2023" name="bioRxiv">
        <title>Complete genome of the Medicago anthracnose fungus, Colletotrichum destructivum, reveals a mini-chromosome-like region within a core chromosome.</title>
        <authorList>
            <person name="Lapalu N."/>
            <person name="Simon A."/>
            <person name="Lu A."/>
            <person name="Plaumann P.-L."/>
            <person name="Amselem J."/>
            <person name="Pigne S."/>
            <person name="Auger A."/>
            <person name="Koch C."/>
            <person name="Dallery J.-F."/>
            <person name="O'Connell R.J."/>
        </authorList>
    </citation>
    <scope>NUCLEOTIDE SEQUENCE [LARGE SCALE GENOMIC DNA]</scope>
    <source>
        <strain evidence="4">CBS 520.97</strain>
    </source>
</reference>
<evidence type="ECO:0000313" key="3">
    <source>
        <dbReference type="EMBL" id="WQF90437.1"/>
    </source>
</evidence>
<feature type="region of interest" description="Disordered" evidence="1">
    <location>
        <begin position="147"/>
        <end position="286"/>
    </location>
</feature>
<keyword evidence="2" id="KW-0732">Signal</keyword>
<name>A0AAX4J570_9PEZI</name>
<proteinExistence type="predicted"/>
<dbReference type="AlphaFoldDB" id="A0AAX4J570"/>